<gene>
    <name evidence="1" type="ORF">LNINA_LOCUS9182</name>
</gene>
<evidence type="ECO:0000313" key="1">
    <source>
        <dbReference type="EMBL" id="CAK1549923.1"/>
    </source>
</evidence>
<proteinExistence type="predicted"/>
<dbReference type="AlphaFoldDB" id="A0AAV1JNY7"/>
<dbReference type="EMBL" id="CAVLEF010000040">
    <property type="protein sequence ID" value="CAK1549923.1"/>
    <property type="molecule type" value="Genomic_DNA"/>
</dbReference>
<protein>
    <submittedName>
        <fullName evidence="1">Uncharacterized protein</fullName>
    </submittedName>
</protein>
<comment type="caution">
    <text evidence="1">The sequence shown here is derived from an EMBL/GenBank/DDBJ whole genome shotgun (WGS) entry which is preliminary data.</text>
</comment>
<accession>A0AAV1JNY7</accession>
<dbReference type="Proteomes" id="UP001497472">
    <property type="component" value="Unassembled WGS sequence"/>
</dbReference>
<keyword evidence="2" id="KW-1185">Reference proteome</keyword>
<reference evidence="1 2" key="1">
    <citation type="submission" date="2023-11" db="EMBL/GenBank/DDBJ databases">
        <authorList>
            <person name="Okamura Y."/>
        </authorList>
    </citation>
    <scope>NUCLEOTIDE SEQUENCE [LARGE SCALE GENOMIC DNA]</scope>
</reference>
<organism evidence="1 2">
    <name type="scientific">Leptosia nina</name>
    <dbReference type="NCBI Taxonomy" id="320188"/>
    <lineage>
        <taxon>Eukaryota</taxon>
        <taxon>Metazoa</taxon>
        <taxon>Ecdysozoa</taxon>
        <taxon>Arthropoda</taxon>
        <taxon>Hexapoda</taxon>
        <taxon>Insecta</taxon>
        <taxon>Pterygota</taxon>
        <taxon>Neoptera</taxon>
        <taxon>Endopterygota</taxon>
        <taxon>Lepidoptera</taxon>
        <taxon>Glossata</taxon>
        <taxon>Ditrysia</taxon>
        <taxon>Papilionoidea</taxon>
        <taxon>Pieridae</taxon>
        <taxon>Pierinae</taxon>
        <taxon>Leptosia</taxon>
    </lineage>
</organism>
<name>A0AAV1JNY7_9NEOP</name>
<evidence type="ECO:0000313" key="2">
    <source>
        <dbReference type="Proteomes" id="UP001497472"/>
    </source>
</evidence>
<sequence length="76" mass="8418">MGTIVKKGICRHYRPSLKTTSRYKQKGRPSAGVSTGATLPSWHTAASAKAAFPPSALFRCFLRRIKQVFPQPNIMN</sequence>